<gene>
    <name evidence="1" type="ORF">MENTE1834_LOCUS9358</name>
</gene>
<proteinExistence type="predicted"/>
<name>A0ACB0Y9U2_MELEN</name>
<comment type="caution">
    <text evidence="1">The sequence shown here is derived from an EMBL/GenBank/DDBJ whole genome shotgun (WGS) entry which is preliminary data.</text>
</comment>
<evidence type="ECO:0000313" key="2">
    <source>
        <dbReference type="Proteomes" id="UP001497535"/>
    </source>
</evidence>
<sequence>MDRIDGLEQNEVNQQNTSQQIHSSNNEQILENEDYQTKRGQEQQNSTDGQLIETRSGHLDNQKEGIDKQNEDNLQEKINDQTSNIRSLFYI</sequence>
<reference evidence="1" key="1">
    <citation type="submission" date="2023-11" db="EMBL/GenBank/DDBJ databases">
        <authorList>
            <person name="Poullet M."/>
        </authorList>
    </citation>
    <scope>NUCLEOTIDE SEQUENCE</scope>
    <source>
        <strain evidence="1">E1834</strain>
    </source>
</reference>
<protein>
    <submittedName>
        <fullName evidence="1">Uncharacterized protein</fullName>
    </submittedName>
</protein>
<dbReference type="EMBL" id="CAVMJV010000008">
    <property type="protein sequence ID" value="CAK5037518.1"/>
    <property type="molecule type" value="Genomic_DNA"/>
</dbReference>
<keyword evidence="2" id="KW-1185">Reference proteome</keyword>
<organism evidence="1 2">
    <name type="scientific">Meloidogyne enterolobii</name>
    <name type="common">Root-knot nematode worm</name>
    <name type="synonym">Meloidogyne mayaguensis</name>
    <dbReference type="NCBI Taxonomy" id="390850"/>
    <lineage>
        <taxon>Eukaryota</taxon>
        <taxon>Metazoa</taxon>
        <taxon>Ecdysozoa</taxon>
        <taxon>Nematoda</taxon>
        <taxon>Chromadorea</taxon>
        <taxon>Rhabditida</taxon>
        <taxon>Tylenchina</taxon>
        <taxon>Tylenchomorpha</taxon>
        <taxon>Tylenchoidea</taxon>
        <taxon>Meloidogynidae</taxon>
        <taxon>Meloidogyninae</taxon>
        <taxon>Meloidogyne</taxon>
    </lineage>
</organism>
<dbReference type="Proteomes" id="UP001497535">
    <property type="component" value="Unassembled WGS sequence"/>
</dbReference>
<accession>A0ACB0Y9U2</accession>
<evidence type="ECO:0000313" key="1">
    <source>
        <dbReference type="EMBL" id="CAK5037518.1"/>
    </source>
</evidence>